<proteinExistence type="inferred from homology"/>
<dbReference type="KEGG" id="nta:107778579"/>
<feature type="coiled-coil region" evidence="10">
    <location>
        <begin position="156"/>
        <end position="190"/>
    </location>
</feature>
<name>A0A1S3YQ71_TOBAC</name>
<comment type="similarity">
    <text evidence="9">Belongs to the plant Proton pump-interactor protein family.</text>
</comment>
<keyword evidence="4" id="KW-0812">Transmembrane</keyword>
<keyword evidence="11" id="KW-1185">Reference proteome</keyword>
<dbReference type="GeneID" id="107778579"/>
<evidence type="ECO:0000256" key="10">
    <source>
        <dbReference type="SAM" id="Coils"/>
    </source>
</evidence>
<dbReference type="RefSeq" id="XP_016454356.1">
    <property type="nucleotide sequence ID" value="XM_016598870.2"/>
</dbReference>
<keyword evidence="7 10" id="KW-0175">Coiled coil</keyword>
<dbReference type="GO" id="GO:0005789">
    <property type="term" value="C:endoplasmic reticulum membrane"/>
    <property type="evidence" value="ECO:0007669"/>
    <property type="project" value="UniProtKB-SubCell"/>
</dbReference>
<dbReference type="PANTHER" id="PTHR32219:SF15">
    <property type="match status" value="1"/>
</dbReference>
<dbReference type="InterPro" id="IPR055282">
    <property type="entry name" value="PPI1-4"/>
</dbReference>
<accession>A0A1S3YQ71</accession>
<dbReference type="PaxDb" id="4097-A0A1S3YQ71"/>
<dbReference type="AlphaFoldDB" id="A0A1S3YQ71"/>
<evidence type="ECO:0000256" key="3">
    <source>
        <dbReference type="ARBA" id="ARBA00022475"/>
    </source>
</evidence>
<comment type="subcellular location">
    <subcellularLocation>
        <location evidence="1">Cell membrane</location>
        <topology evidence="1">Single-pass membrane protein</topology>
    </subcellularLocation>
    <subcellularLocation>
        <location evidence="2">Endoplasmic reticulum membrane</location>
        <topology evidence="2">Single-pass membrane protein</topology>
    </subcellularLocation>
</comment>
<evidence type="ECO:0000256" key="5">
    <source>
        <dbReference type="ARBA" id="ARBA00022824"/>
    </source>
</evidence>
<reference evidence="11" key="1">
    <citation type="journal article" date="2014" name="Nat. Commun.">
        <title>The tobacco genome sequence and its comparison with those of tomato and potato.</title>
        <authorList>
            <person name="Sierro N."/>
            <person name="Battey J.N."/>
            <person name="Ouadi S."/>
            <person name="Bakaher N."/>
            <person name="Bovet L."/>
            <person name="Willig A."/>
            <person name="Goepfert S."/>
            <person name="Peitsch M.C."/>
            <person name="Ivanov N.V."/>
        </authorList>
    </citation>
    <scope>NUCLEOTIDE SEQUENCE [LARGE SCALE GENOMIC DNA]</scope>
</reference>
<evidence type="ECO:0000256" key="6">
    <source>
        <dbReference type="ARBA" id="ARBA00022989"/>
    </source>
</evidence>
<dbReference type="PANTHER" id="PTHR32219">
    <property type="entry name" value="RNA-BINDING PROTEIN YLMH-RELATED"/>
    <property type="match status" value="1"/>
</dbReference>
<evidence type="ECO:0000256" key="8">
    <source>
        <dbReference type="ARBA" id="ARBA00023136"/>
    </source>
</evidence>
<keyword evidence="8" id="KW-0472">Membrane</keyword>
<keyword evidence="5" id="KW-0256">Endoplasmic reticulum</keyword>
<keyword evidence="3" id="KW-1003">Cell membrane</keyword>
<dbReference type="OrthoDB" id="1300357at2759"/>
<evidence type="ECO:0000256" key="1">
    <source>
        <dbReference type="ARBA" id="ARBA00004162"/>
    </source>
</evidence>
<evidence type="ECO:0000313" key="12">
    <source>
        <dbReference type="RefSeq" id="XP_016454356.1"/>
    </source>
</evidence>
<dbReference type="OMA" id="PEINWRI"/>
<protein>
    <submittedName>
        <fullName evidence="12">Uncharacterized protein LOC107778579</fullName>
    </submittedName>
</protein>
<organism evidence="11 12">
    <name type="scientific">Nicotiana tabacum</name>
    <name type="common">Common tobacco</name>
    <dbReference type="NCBI Taxonomy" id="4097"/>
    <lineage>
        <taxon>Eukaryota</taxon>
        <taxon>Viridiplantae</taxon>
        <taxon>Streptophyta</taxon>
        <taxon>Embryophyta</taxon>
        <taxon>Tracheophyta</taxon>
        <taxon>Spermatophyta</taxon>
        <taxon>Magnoliopsida</taxon>
        <taxon>eudicotyledons</taxon>
        <taxon>Gunneridae</taxon>
        <taxon>Pentapetalae</taxon>
        <taxon>asterids</taxon>
        <taxon>lamiids</taxon>
        <taxon>Solanales</taxon>
        <taxon>Solanaceae</taxon>
        <taxon>Nicotianoideae</taxon>
        <taxon>Nicotianeae</taxon>
        <taxon>Nicotiana</taxon>
    </lineage>
</organism>
<evidence type="ECO:0000256" key="9">
    <source>
        <dbReference type="ARBA" id="ARBA00038080"/>
    </source>
</evidence>
<evidence type="ECO:0000313" key="11">
    <source>
        <dbReference type="Proteomes" id="UP000790787"/>
    </source>
</evidence>
<sequence length="198" mass="23302">MASSNEASRTPEINWRIERALNLIHKENQTRAKIFEKLQERKLDRDKLSENIRSLLPYAYSYESRRRKFEYTEQTFLGVYSTCEAKLNEPLSIKTLCCKIRHGCNSLADEKKIFREITAAIDTREDVESAKETKLVHNKVLFNQTHPIKMTSNANVERLKQKMQVITKDIRSIEKRLNRINQKKDQIYAQILTLQKAT</sequence>
<dbReference type="RefSeq" id="XP_016454356.1">
    <property type="nucleotide sequence ID" value="XM_016598870.1"/>
</dbReference>
<dbReference type="GO" id="GO:0005886">
    <property type="term" value="C:plasma membrane"/>
    <property type="evidence" value="ECO:0007669"/>
    <property type="project" value="UniProtKB-SubCell"/>
</dbReference>
<evidence type="ECO:0000256" key="4">
    <source>
        <dbReference type="ARBA" id="ARBA00022692"/>
    </source>
</evidence>
<evidence type="ECO:0000256" key="2">
    <source>
        <dbReference type="ARBA" id="ARBA00004389"/>
    </source>
</evidence>
<evidence type="ECO:0000256" key="7">
    <source>
        <dbReference type="ARBA" id="ARBA00023054"/>
    </source>
</evidence>
<gene>
    <name evidence="12" type="primary">LOC107778579</name>
</gene>
<dbReference type="Proteomes" id="UP000790787">
    <property type="component" value="Chromosome 19"/>
</dbReference>
<reference evidence="12" key="2">
    <citation type="submission" date="2025-08" db="UniProtKB">
        <authorList>
            <consortium name="RefSeq"/>
        </authorList>
    </citation>
    <scope>IDENTIFICATION</scope>
    <source>
        <tissue evidence="12">Leaf</tissue>
    </source>
</reference>
<keyword evidence="6" id="KW-1133">Transmembrane helix</keyword>